<dbReference type="SMART" id="SM00849">
    <property type="entry name" value="Lactamase_B"/>
    <property type="match status" value="1"/>
</dbReference>
<dbReference type="AlphaFoldDB" id="A0A517MZS0"/>
<dbReference type="InterPro" id="IPR052159">
    <property type="entry name" value="Competence_DNA_uptake"/>
</dbReference>
<proteinExistence type="predicted"/>
<protein>
    <submittedName>
        <fullName evidence="3">ComEC family competence protein</fullName>
    </submittedName>
</protein>
<evidence type="ECO:0000313" key="3">
    <source>
        <dbReference type="EMBL" id="QDT00379.1"/>
    </source>
</evidence>
<dbReference type="SUPFAM" id="SSF56281">
    <property type="entry name" value="Metallo-hydrolase/oxidoreductase"/>
    <property type="match status" value="1"/>
</dbReference>
<dbReference type="KEGG" id="amob:HG15A2_37150"/>
<accession>A0A517MZS0</accession>
<dbReference type="InterPro" id="IPR036866">
    <property type="entry name" value="RibonucZ/Hydroxyglut_hydro"/>
</dbReference>
<dbReference type="Pfam" id="PF00753">
    <property type="entry name" value="Lactamase_B"/>
    <property type="match status" value="1"/>
</dbReference>
<gene>
    <name evidence="3" type="ORF">HG15A2_37150</name>
</gene>
<evidence type="ECO:0000256" key="1">
    <source>
        <dbReference type="SAM" id="SignalP"/>
    </source>
</evidence>
<sequence length="308" mass="34281" precursor="true">MRLFILLVASFISAHSWSTSQAAEKPNGKPLKLTFFEMQDIGIGCGLAIAIQTPAGQTWLYDTGVSVDEQESFNAGRDVIAPYLKREGIERIDGIIISHPHNDHYGGLEWLLNNYKIDRLFDSGYAPAYQDSIDKFVEEGGDYHPILAGSPLVLDEQLQVDVLAPPAGFFKEANPEKRASYDHAWHYMANKNSITLRIRHGKVTILLPGDIQEQDQGEFMQEYYKPEDLKATIMSAPGHGLHADLKFAKSVQPEVVVISCLNRYGDGQRAKKVYGDIGSAVYSNKIHGQVQIVSDGQHYEVSTERTGK</sequence>
<dbReference type="Proteomes" id="UP000319852">
    <property type="component" value="Chromosome"/>
</dbReference>
<name>A0A517MZS0_9BACT</name>
<evidence type="ECO:0000259" key="2">
    <source>
        <dbReference type="SMART" id="SM00849"/>
    </source>
</evidence>
<dbReference type="InterPro" id="IPR035681">
    <property type="entry name" value="ComA-like_MBL"/>
</dbReference>
<feature type="signal peptide" evidence="1">
    <location>
        <begin position="1"/>
        <end position="22"/>
    </location>
</feature>
<dbReference type="Gene3D" id="3.60.15.10">
    <property type="entry name" value="Ribonuclease Z/Hydroxyacylglutathione hydrolase-like"/>
    <property type="match status" value="1"/>
</dbReference>
<evidence type="ECO:0000313" key="4">
    <source>
        <dbReference type="Proteomes" id="UP000319852"/>
    </source>
</evidence>
<feature type="chain" id="PRO_5021851208" evidence="1">
    <location>
        <begin position="23"/>
        <end position="308"/>
    </location>
</feature>
<dbReference type="InterPro" id="IPR001279">
    <property type="entry name" value="Metallo-B-lactamas"/>
</dbReference>
<dbReference type="PANTHER" id="PTHR30619:SF1">
    <property type="entry name" value="RECOMBINATION PROTEIN 2"/>
    <property type="match status" value="1"/>
</dbReference>
<keyword evidence="4" id="KW-1185">Reference proteome</keyword>
<dbReference type="EMBL" id="CP036263">
    <property type="protein sequence ID" value="QDT00379.1"/>
    <property type="molecule type" value="Genomic_DNA"/>
</dbReference>
<keyword evidence="1" id="KW-0732">Signal</keyword>
<dbReference type="PANTHER" id="PTHR30619">
    <property type="entry name" value="DNA INTERNALIZATION/COMPETENCE PROTEIN COMEC/REC2"/>
    <property type="match status" value="1"/>
</dbReference>
<reference evidence="3 4" key="1">
    <citation type="submission" date="2019-02" db="EMBL/GenBank/DDBJ databases">
        <title>Deep-cultivation of Planctomycetes and their phenomic and genomic characterization uncovers novel biology.</title>
        <authorList>
            <person name="Wiegand S."/>
            <person name="Jogler M."/>
            <person name="Boedeker C."/>
            <person name="Pinto D."/>
            <person name="Vollmers J."/>
            <person name="Rivas-Marin E."/>
            <person name="Kohn T."/>
            <person name="Peeters S.H."/>
            <person name="Heuer A."/>
            <person name="Rast P."/>
            <person name="Oberbeckmann S."/>
            <person name="Bunk B."/>
            <person name="Jeske O."/>
            <person name="Meyerdierks A."/>
            <person name="Storesund J.E."/>
            <person name="Kallscheuer N."/>
            <person name="Luecker S."/>
            <person name="Lage O.M."/>
            <person name="Pohl T."/>
            <person name="Merkel B.J."/>
            <person name="Hornburger P."/>
            <person name="Mueller R.-W."/>
            <person name="Bruemmer F."/>
            <person name="Labrenz M."/>
            <person name="Spormann A.M."/>
            <person name="Op den Camp H."/>
            <person name="Overmann J."/>
            <person name="Amann R."/>
            <person name="Jetten M.S.M."/>
            <person name="Mascher T."/>
            <person name="Medema M.H."/>
            <person name="Devos D.P."/>
            <person name="Kaster A.-K."/>
            <person name="Ovreas L."/>
            <person name="Rohde M."/>
            <person name="Galperin M.Y."/>
            <person name="Jogler C."/>
        </authorList>
    </citation>
    <scope>NUCLEOTIDE SEQUENCE [LARGE SCALE GENOMIC DNA]</scope>
    <source>
        <strain evidence="3 4">HG15A2</strain>
    </source>
</reference>
<organism evidence="3 4">
    <name type="scientific">Adhaeretor mobilis</name>
    <dbReference type="NCBI Taxonomy" id="1930276"/>
    <lineage>
        <taxon>Bacteria</taxon>
        <taxon>Pseudomonadati</taxon>
        <taxon>Planctomycetota</taxon>
        <taxon>Planctomycetia</taxon>
        <taxon>Pirellulales</taxon>
        <taxon>Lacipirellulaceae</taxon>
        <taxon>Adhaeretor</taxon>
    </lineage>
</organism>
<dbReference type="RefSeq" id="WP_218932056.1">
    <property type="nucleotide sequence ID" value="NZ_CP036263.1"/>
</dbReference>
<feature type="domain" description="Metallo-beta-lactamase" evidence="2">
    <location>
        <begin position="45"/>
        <end position="239"/>
    </location>
</feature>
<dbReference type="CDD" id="cd07731">
    <property type="entry name" value="ComA-like_MBL-fold"/>
    <property type="match status" value="1"/>
</dbReference>